<dbReference type="Pfam" id="PF03466">
    <property type="entry name" value="LysR_substrate"/>
    <property type="match status" value="1"/>
</dbReference>
<protein>
    <submittedName>
        <fullName evidence="7">LysR family transcriptional regulator</fullName>
    </submittedName>
</protein>
<dbReference type="SUPFAM" id="SSF46785">
    <property type="entry name" value="Winged helix' DNA-binding domain"/>
    <property type="match status" value="1"/>
</dbReference>
<dbReference type="Pfam" id="PF00126">
    <property type="entry name" value="HTH_1"/>
    <property type="match status" value="1"/>
</dbReference>
<sequence>MKVTLRQLHYFVALADAAHFGRAAARANVSQPALSLQIKELEAQLGVDLVDRLPRGVRLTRAGQEVLTRARRVLAEVDDLTQAIRWRDGLSGQLNLGVIPTVAPYLLPAALSRIRARDLSLELRVREAQTAQLVEGVRSGRLDAAIVALPVPDDGLVAHPLVEDRFVLAGSERRLAAYADALPDPASLRAGELLLLDEGHCLADQALEVCGLPGRGQVDLGASSLATLCGLVAAGFGLTLLPELALPVERAAAPDLGLLRFAGTEPARRLALARRDTSRDDGWVGDLTGLIEEAAQDVLSQARQICPPGA</sequence>
<dbReference type="EMBL" id="AQQW01000001">
    <property type="protein sequence ID" value="ETW14692.1"/>
    <property type="molecule type" value="Genomic_DNA"/>
</dbReference>
<comment type="caution">
    <text evidence="7">The sequence shown here is derived from an EMBL/GenBank/DDBJ whole genome shotgun (WGS) entry which is preliminary data.</text>
</comment>
<evidence type="ECO:0000313" key="8">
    <source>
        <dbReference type="Proteomes" id="UP000019063"/>
    </source>
</evidence>
<proteinExistence type="inferred from homology"/>
<keyword evidence="4" id="KW-0010">Activator</keyword>
<dbReference type="PANTHER" id="PTHR30346">
    <property type="entry name" value="TRANSCRIPTIONAL DUAL REGULATOR HCAR-RELATED"/>
    <property type="match status" value="1"/>
</dbReference>
<keyword evidence="5" id="KW-0804">Transcription</keyword>
<dbReference type="InterPro" id="IPR005119">
    <property type="entry name" value="LysR_subst-bd"/>
</dbReference>
<keyword evidence="2" id="KW-0805">Transcription regulation</keyword>
<dbReference type="PRINTS" id="PR00039">
    <property type="entry name" value="HTHLYSR"/>
</dbReference>
<comment type="similarity">
    <text evidence="1">Belongs to the LysR transcriptional regulatory family.</text>
</comment>
<evidence type="ECO:0000313" key="7">
    <source>
        <dbReference type="EMBL" id="ETW14692.1"/>
    </source>
</evidence>
<keyword evidence="8" id="KW-1185">Reference proteome</keyword>
<dbReference type="SUPFAM" id="SSF53850">
    <property type="entry name" value="Periplasmic binding protein-like II"/>
    <property type="match status" value="1"/>
</dbReference>
<dbReference type="InterPro" id="IPR036390">
    <property type="entry name" value="WH_DNA-bd_sf"/>
</dbReference>
<dbReference type="Gene3D" id="3.40.190.10">
    <property type="entry name" value="Periplasmic binding protein-like II"/>
    <property type="match status" value="2"/>
</dbReference>
<dbReference type="Proteomes" id="UP000019063">
    <property type="component" value="Unassembled WGS sequence"/>
</dbReference>
<dbReference type="InterPro" id="IPR036388">
    <property type="entry name" value="WH-like_DNA-bd_sf"/>
</dbReference>
<dbReference type="CDD" id="cd08411">
    <property type="entry name" value="PBP2_OxyR"/>
    <property type="match status" value="1"/>
</dbReference>
<dbReference type="Gene3D" id="1.10.10.10">
    <property type="entry name" value="Winged helix-like DNA-binding domain superfamily/Winged helix DNA-binding domain"/>
    <property type="match status" value="1"/>
</dbReference>
<dbReference type="GO" id="GO:0003700">
    <property type="term" value="F:DNA-binding transcription factor activity"/>
    <property type="evidence" value="ECO:0007669"/>
    <property type="project" value="InterPro"/>
</dbReference>
<evidence type="ECO:0000256" key="3">
    <source>
        <dbReference type="ARBA" id="ARBA00023125"/>
    </source>
</evidence>
<dbReference type="AlphaFoldDB" id="W4HPJ6"/>
<gene>
    <name evidence="7" type="ORF">ATO8_02255</name>
</gene>
<evidence type="ECO:0000256" key="4">
    <source>
        <dbReference type="ARBA" id="ARBA00023159"/>
    </source>
</evidence>
<dbReference type="PROSITE" id="PS50931">
    <property type="entry name" value="HTH_LYSR"/>
    <property type="match status" value="1"/>
</dbReference>
<evidence type="ECO:0000256" key="2">
    <source>
        <dbReference type="ARBA" id="ARBA00023015"/>
    </source>
</evidence>
<dbReference type="eggNOG" id="COG0583">
    <property type="taxonomic scope" value="Bacteria"/>
</dbReference>
<dbReference type="STRING" id="1379903.ATO8_02255"/>
<evidence type="ECO:0000256" key="5">
    <source>
        <dbReference type="ARBA" id="ARBA00023163"/>
    </source>
</evidence>
<keyword evidence="3" id="KW-0238">DNA-binding</keyword>
<dbReference type="FunFam" id="1.10.10.10:FF:000001">
    <property type="entry name" value="LysR family transcriptional regulator"/>
    <property type="match status" value="1"/>
</dbReference>
<feature type="domain" description="HTH lysR-type" evidence="6">
    <location>
        <begin position="3"/>
        <end position="60"/>
    </location>
</feature>
<reference evidence="7 8" key="1">
    <citation type="journal article" date="2014" name="Antonie Van Leeuwenhoek">
        <title>Roseivivax atlanticus sp. nov., isolated from surface seawater of the Atlantic Ocean.</title>
        <authorList>
            <person name="Li G."/>
            <person name="Lai Q."/>
            <person name="Liu X."/>
            <person name="Sun F."/>
            <person name="Shao Z."/>
        </authorList>
    </citation>
    <scope>NUCLEOTIDE SEQUENCE [LARGE SCALE GENOMIC DNA]</scope>
    <source>
        <strain evidence="7 8">22II-s10s</strain>
    </source>
</reference>
<dbReference type="InterPro" id="IPR000847">
    <property type="entry name" value="LysR_HTH_N"/>
</dbReference>
<organism evidence="7 8">
    <name type="scientific">Roseivivax marinus</name>
    <dbReference type="NCBI Taxonomy" id="1379903"/>
    <lineage>
        <taxon>Bacteria</taxon>
        <taxon>Pseudomonadati</taxon>
        <taxon>Pseudomonadota</taxon>
        <taxon>Alphaproteobacteria</taxon>
        <taxon>Rhodobacterales</taxon>
        <taxon>Roseobacteraceae</taxon>
        <taxon>Roseivivax</taxon>
    </lineage>
</organism>
<dbReference type="RefSeq" id="WP_043841633.1">
    <property type="nucleotide sequence ID" value="NZ_AQQW01000001.1"/>
</dbReference>
<dbReference type="PANTHER" id="PTHR30346:SF26">
    <property type="entry name" value="HYDROGEN PEROXIDE-INDUCIBLE GENES ACTIVATOR"/>
    <property type="match status" value="1"/>
</dbReference>
<evidence type="ECO:0000259" key="6">
    <source>
        <dbReference type="PROSITE" id="PS50931"/>
    </source>
</evidence>
<dbReference type="PATRIC" id="fig|1317118.6.peg.467"/>
<evidence type="ECO:0000256" key="1">
    <source>
        <dbReference type="ARBA" id="ARBA00009437"/>
    </source>
</evidence>
<name>W4HPJ6_9RHOB</name>
<dbReference type="GO" id="GO:0003677">
    <property type="term" value="F:DNA binding"/>
    <property type="evidence" value="ECO:0007669"/>
    <property type="project" value="UniProtKB-KW"/>
</dbReference>
<accession>W4HPJ6</accession>
<dbReference type="GO" id="GO:0032993">
    <property type="term" value="C:protein-DNA complex"/>
    <property type="evidence" value="ECO:0007669"/>
    <property type="project" value="TreeGrafter"/>
</dbReference>